<dbReference type="SUPFAM" id="SSF48008">
    <property type="entry name" value="GntR ligand-binding domain-like"/>
    <property type="match status" value="1"/>
</dbReference>
<dbReference type="Pfam" id="PF07729">
    <property type="entry name" value="FCD"/>
    <property type="match status" value="1"/>
</dbReference>
<sequence length="246" mass="26930">MPGASRIREAGLFYDLHVTDEWGTRLAGDRALLDRGSTAERVADILRQRITEGVFLPGTRLSEESLREALGISRNTLREAFRLLSHEGLLEHQLNRGVFVRLLSTADIRDLYAIRRILECGALRNLTTVPAEAVSLAGAAIEVAEQAAARGDWSAVGTANMRFHQTIADMAGSRRVAEAVRALLAELRLVFLVVADPRQLHEPYLAGNRALYELLAAGDPRAAEEALQRYFDDAEAQLLAAYAAAA</sequence>
<reference evidence="5 6" key="1">
    <citation type="submission" date="2021-01" db="EMBL/GenBank/DDBJ databases">
        <title>Whole genome shotgun sequence of Actinoplanes palleronii NBRC 14916.</title>
        <authorList>
            <person name="Komaki H."/>
            <person name="Tamura T."/>
        </authorList>
    </citation>
    <scope>NUCLEOTIDE SEQUENCE [LARGE SCALE GENOMIC DNA]</scope>
    <source>
        <strain evidence="5 6">NBRC 14916</strain>
    </source>
</reference>
<dbReference type="InterPro" id="IPR011711">
    <property type="entry name" value="GntR_C"/>
</dbReference>
<dbReference type="InterPro" id="IPR000524">
    <property type="entry name" value="Tscrpt_reg_HTH_GntR"/>
</dbReference>
<keyword evidence="6" id="KW-1185">Reference proteome</keyword>
<dbReference type="PANTHER" id="PTHR43537">
    <property type="entry name" value="TRANSCRIPTIONAL REGULATOR, GNTR FAMILY"/>
    <property type="match status" value="1"/>
</dbReference>
<accession>A0ABQ4BSI1</accession>
<feature type="domain" description="HTH gntR-type" evidence="4">
    <location>
        <begin position="36"/>
        <end position="103"/>
    </location>
</feature>
<dbReference type="SMART" id="SM00895">
    <property type="entry name" value="FCD"/>
    <property type="match status" value="1"/>
</dbReference>
<evidence type="ECO:0000256" key="1">
    <source>
        <dbReference type="ARBA" id="ARBA00023015"/>
    </source>
</evidence>
<dbReference type="SMART" id="SM00345">
    <property type="entry name" value="HTH_GNTR"/>
    <property type="match status" value="1"/>
</dbReference>
<dbReference type="Pfam" id="PF00392">
    <property type="entry name" value="GntR"/>
    <property type="match status" value="1"/>
</dbReference>
<evidence type="ECO:0000313" key="5">
    <source>
        <dbReference type="EMBL" id="GIE73621.1"/>
    </source>
</evidence>
<organism evidence="5 6">
    <name type="scientific">Actinoplanes palleronii</name>
    <dbReference type="NCBI Taxonomy" id="113570"/>
    <lineage>
        <taxon>Bacteria</taxon>
        <taxon>Bacillati</taxon>
        <taxon>Actinomycetota</taxon>
        <taxon>Actinomycetes</taxon>
        <taxon>Micromonosporales</taxon>
        <taxon>Micromonosporaceae</taxon>
        <taxon>Actinoplanes</taxon>
    </lineage>
</organism>
<dbReference type="SUPFAM" id="SSF46785">
    <property type="entry name" value="Winged helix' DNA-binding domain"/>
    <property type="match status" value="1"/>
</dbReference>
<keyword evidence="2" id="KW-0238">DNA-binding</keyword>
<dbReference type="PRINTS" id="PR00035">
    <property type="entry name" value="HTHGNTR"/>
</dbReference>
<evidence type="ECO:0000256" key="2">
    <source>
        <dbReference type="ARBA" id="ARBA00023125"/>
    </source>
</evidence>
<name>A0ABQ4BSI1_9ACTN</name>
<dbReference type="PANTHER" id="PTHR43537:SF45">
    <property type="entry name" value="GNTR FAMILY REGULATORY PROTEIN"/>
    <property type="match status" value="1"/>
</dbReference>
<dbReference type="Gene3D" id="1.20.120.530">
    <property type="entry name" value="GntR ligand-binding domain-like"/>
    <property type="match status" value="1"/>
</dbReference>
<protein>
    <submittedName>
        <fullName evidence="5">GntR family transcriptional regulator</fullName>
    </submittedName>
</protein>
<evidence type="ECO:0000259" key="4">
    <source>
        <dbReference type="PROSITE" id="PS50949"/>
    </source>
</evidence>
<dbReference type="CDD" id="cd07377">
    <property type="entry name" value="WHTH_GntR"/>
    <property type="match status" value="1"/>
</dbReference>
<dbReference type="PROSITE" id="PS50949">
    <property type="entry name" value="HTH_GNTR"/>
    <property type="match status" value="1"/>
</dbReference>
<proteinExistence type="predicted"/>
<evidence type="ECO:0000313" key="6">
    <source>
        <dbReference type="Proteomes" id="UP000624709"/>
    </source>
</evidence>
<dbReference type="InterPro" id="IPR036388">
    <property type="entry name" value="WH-like_DNA-bd_sf"/>
</dbReference>
<dbReference type="InterPro" id="IPR036390">
    <property type="entry name" value="WH_DNA-bd_sf"/>
</dbReference>
<dbReference type="Proteomes" id="UP000624709">
    <property type="component" value="Unassembled WGS sequence"/>
</dbReference>
<keyword evidence="1" id="KW-0805">Transcription regulation</keyword>
<comment type="caution">
    <text evidence="5">The sequence shown here is derived from an EMBL/GenBank/DDBJ whole genome shotgun (WGS) entry which is preliminary data.</text>
</comment>
<dbReference type="EMBL" id="BOMS01000183">
    <property type="protein sequence ID" value="GIE73621.1"/>
    <property type="molecule type" value="Genomic_DNA"/>
</dbReference>
<evidence type="ECO:0000256" key="3">
    <source>
        <dbReference type="ARBA" id="ARBA00023163"/>
    </source>
</evidence>
<dbReference type="InterPro" id="IPR008920">
    <property type="entry name" value="TF_FadR/GntR_C"/>
</dbReference>
<dbReference type="Gene3D" id="1.10.10.10">
    <property type="entry name" value="Winged helix-like DNA-binding domain superfamily/Winged helix DNA-binding domain"/>
    <property type="match status" value="1"/>
</dbReference>
<keyword evidence="3" id="KW-0804">Transcription</keyword>
<gene>
    <name evidence="5" type="ORF">Apa02nite_097290</name>
</gene>